<gene>
    <name evidence="2" type="ORF">AXF42_Ash013581</name>
</gene>
<accession>A0A2I0APD7</accession>
<evidence type="ECO:0000313" key="2">
    <source>
        <dbReference type="EMBL" id="PKA57394.1"/>
    </source>
</evidence>
<dbReference type="AlphaFoldDB" id="A0A2I0APD7"/>
<proteinExistence type="predicted"/>
<dbReference type="STRING" id="1088818.A0A2I0APD7"/>
<dbReference type="GO" id="GO:0008353">
    <property type="term" value="F:RNA polymerase II CTD heptapeptide repeat kinase activity"/>
    <property type="evidence" value="ECO:0007669"/>
    <property type="project" value="UniProtKB-EC"/>
</dbReference>
<dbReference type="EC" id="2.7.11.23" evidence="2"/>
<name>A0A2I0APD7_9ASPA</name>
<keyword evidence="2" id="KW-0418">Kinase</keyword>
<feature type="region of interest" description="Disordered" evidence="1">
    <location>
        <begin position="1"/>
        <end position="22"/>
    </location>
</feature>
<evidence type="ECO:0000256" key="1">
    <source>
        <dbReference type="SAM" id="MobiDB-lite"/>
    </source>
</evidence>
<protein>
    <submittedName>
        <fullName evidence="2">Cyclin-dependent kinase 12/13</fullName>
        <ecNumber evidence="2">2.7.11.22</ecNumber>
        <ecNumber evidence="2">2.7.11.23</ecNumber>
    </submittedName>
</protein>
<dbReference type="EMBL" id="KZ451968">
    <property type="protein sequence ID" value="PKA57394.1"/>
    <property type="molecule type" value="Genomic_DNA"/>
</dbReference>
<dbReference type="OrthoDB" id="693357at2759"/>
<dbReference type="GO" id="GO:0004693">
    <property type="term" value="F:cyclin-dependent protein serine/threonine kinase activity"/>
    <property type="evidence" value="ECO:0007669"/>
    <property type="project" value="UniProtKB-EC"/>
</dbReference>
<keyword evidence="2" id="KW-0808">Transferase</keyword>
<dbReference type="Proteomes" id="UP000236161">
    <property type="component" value="Unassembled WGS sequence"/>
</dbReference>
<keyword evidence="3" id="KW-1185">Reference proteome</keyword>
<organism evidence="2 3">
    <name type="scientific">Apostasia shenzhenica</name>
    <dbReference type="NCBI Taxonomy" id="1088818"/>
    <lineage>
        <taxon>Eukaryota</taxon>
        <taxon>Viridiplantae</taxon>
        <taxon>Streptophyta</taxon>
        <taxon>Embryophyta</taxon>
        <taxon>Tracheophyta</taxon>
        <taxon>Spermatophyta</taxon>
        <taxon>Magnoliopsida</taxon>
        <taxon>Liliopsida</taxon>
        <taxon>Asparagales</taxon>
        <taxon>Orchidaceae</taxon>
        <taxon>Apostasioideae</taxon>
        <taxon>Apostasia</taxon>
    </lineage>
</organism>
<sequence>MGCVVSKKTAPATPVVESTGASGSLELSGGILNPALWNRIEVDRSESRDSGKLSYGTYSLSFRLGNFHKQVEGEQVAAAWPSWLSGVTREAIYGEGQQAKPTFREDPHFSAPLPAAPCSDFKRAKKQKENRVSTTVHHKYRSKCDAPRVLESSNVLQFRKSINSNRHGSGDKFGFDSTCKNQDEISKDLMVHQWVLLGHPEPYEVYNCKRDEQSFMHCNLVYMIHAVCLHLYSQHTANDIL</sequence>
<reference evidence="2 3" key="1">
    <citation type="journal article" date="2017" name="Nature">
        <title>The Apostasia genome and the evolution of orchids.</title>
        <authorList>
            <person name="Zhang G.Q."/>
            <person name="Liu K.W."/>
            <person name="Li Z."/>
            <person name="Lohaus R."/>
            <person name="Hsiao Y.Y."/>
            <person name="Niu S.C."/>
            <person name="Wang J.Y."/>
            <person name="Lin Y.C."/>
            <person name="Xu Q."/>
            <person name="Chen L.J."/>
            <person name="Yoshida K."/>
            <person name="Fujiwara S."/>
            <person name="Wang Z.W."/>
            <person name="Zhang Y.Q."/>
            <person name="Mitsuda N."/>
            <person name="Wang M."/>
            <person name="Liu G.H."/>
            <person name="Pecoraro L."/>
            <person name="Huang H.X."/>
            <person name="Xiao X.J."/>
            <person name="Lin M."/>
            <person name="Wu X.Y."/>
            <person name="Wu W.L."/>
            <person name="Chen Y.Y."/>
            <person name="Chang S.B."/>
            <person name="Sakamoto S."/>
            <person name="Ohme-Takagi M."/>
            <person name="Yagi M."/>
            <person name="Zeng S.J."/>
            <person name="Shen C.Y."/>
            <person name="Yeh C.M."/>
            <person name="Luo Y.B."/>
            <person name="Tsai W.C."/>
            <person name="Van de Peer Y."/>
            <person name="Liu Z.J."/>
        </authorList>
    </citation>
    <scope>NUCLEOTIDE SEQUENCE [LARGE SCALE GENOMIC DNA]</scope>
    <source>
        <strain evidence="3">cv. Shenzhen</strain>
        <tissue evidence="2">Stem</tissue>
    </source>
</reference>
<evidence type="ECO:0000313" key="3">
    <source>
        <dbReference type="Proteomes" id="UP000236161"/>
    </source>
</evidence>
<dbReference type="EC" id="2.7.11.22" evidence="2"/>